<gene>
    <name evidence="1" type="ORF">SPHA_6714</name>
</gene>
<dbReference type="EMBL" id="CAHIKZ030000219">
    <property type="protein sequence ID" value="CAE1161058.1"/>
    <property type="molecule type" value="Genomic_DNA"/>
</dbReference>
<comment type="caution">
    <text evidence="1">The sequence shown here is derived from an EMBL/GenBank/DDBJ whole genome shotgun (WGS) entry which is preliminary data.</text>
</comment>
<dbReference type="AlphaFoldDB" id="A0A812ATP7"/>
<protein>
    <submittedName>
        <fullName evidence="1">Uncharacterized protein</fullName>
    </submittedName>
</protein>
<organism evidence="1 2">
    <name type="scientific">Acanthosepion pharaonis</name>
    <name type="common">Pharaoh cuttlefish</name>
    <name type="synonym">Sepia pharaonis</name>
    <dbReference type="NCBI Taxonomy" id="158019"/>
    <lineage>
        <taxon>Eukaryota</taxon>
        <taxon>Metazoa</taxon>
        <taxon>Spiralia</taxon>
        <taxon>Lophotrochozoa</taxon>
        <taxon>Mollusca</taxon>
        <taxon>Cephalopoda</taxon>
        <taxon>Coleoidea</taxon>
        <taxon>Decapodiformes</taxon>
        <taxon>Sepiida</taxon>
        <taxon>Sepiina</taxon>
        <taxon>Sepiidae</taxon>
        <taxon>Acanthosepion</taxon>
    </lineage>
</organism>
<sequence length="212" mass="23513">MNAKPFAGLFKPGNCFSSTLPDRCFFYVRRLIYSKTRVKVFDTFVFRSSLHSVAKTSCCSDGEPLTATAVKGSPVPRTVITVKSHPHAAILPLLTPPPPTVIILLFLRSTFHYPVFIFSSTSTSPIPIADQPTQFSSLSCPLPLPINFSLSFPDCSPRPISTPLHPDNTLSTSVRIPIANQSFVLLLRRGSLRFGAFYRRHCFGVRNAQDRK</sequence>
<evidence type="ECO:0000313" key="2">
    <source>
        <dbReference type="Proteomes" id="UP000597762"/>
    </source>
</evidence>
<accession>A0A812ATP7</accession>
<name>A0A812ATP7_ACAPH</name>
<reference evidence="1" key="1">
    <citation type="submission" date="2021-01" db="EMBL/GenBank/DDBJ databases">
        <authorList>
            <person name="Li R."/>
            <person name="Bekaert M."/>
        </authorList>
    </citation>
    <scope>NUCLEOTIDE SEQUENCE</scope>
    <source>
        <strain evidence="1">Farmed</strain>
    </source>
</reference>
<dbReference type="Proteomes" id="UP000597762">
    <property type="component" value="Unassembled WGS sequence"/>
</dbReference>
<evidence type="ECO:0000313" key="1">
    <source>
        <dbReference type="EMBL" id="CAE1161058.1"/>
    </source>
</evidence>
<keyword evidence="2" id="KW-1185">Reference proteome</keyword>
<proteinExistence type="predicted"/>